<evidence type="ECO:0000256" key="9">
    <source>
        <dbReference type="PIRNR" id="PIRNR001332"/>
    </source>
</evidence>
<dbReference type="RefSeq" id="WP_377318177.1">
    <property type="nucleotide sequence ID" value="NZ_JBHUIY010000039.1"/>
</dbReference>
<protein>
    <recommendedName>
        <fullName evidence="5 9">Alpha-acetolactate decarboxylase</fullName>
        <ecNumber evidence="4 9">4.1.1.5</ecNumber>
    </recommendedName>
</protein>
<gene>
    <name evidence="11" type="primary">budA</name>
    <name evidence="11" type="ORF">ACFSNB_15480</name>
</gene>
<dbReference type="SUPFAM" id="SSF117856">
    <property type="entry name" value="AF0104/ALDC/Ptd012-like"/>
    <property type="match status" value="1"/>
</dbReference>
<feature type="signal peptide" evidence="10">
    <location>
        <begin position="1"/>
        <end position="21"/>
    </location>
</feature>
<evidence type="ECO:0000256" key="4">
    <source>
        <dbReference type="ARBA" id="ARBA00013204"/>
    </source>
</evidence>
<feature type="chain" id="PRO_5045458499" description="Alpha-acetolactate decarboxylase" evidence="10">
    <location>
        <begin position="22"/>
        <end position="255"/>
    </location>
</feature>
<dbReference type="Proteomes" id="UP001597296">
    <property type="component" value="Unassembled WGS sequence"/>
</dbReference>
<dbReference type="NCBIfam" id="TIGR01252">
    <property type="entry name" value="acetolac_decarb"/>
    <property type="match status" value="1"/>
</dbReference>
<evidence type="ECO:0000313" key="11">
    <source>
        <dbReference type="EMBL" id="MFD2235210.1"/>
    </source>
</evidence>
<proteinExistence type="inferred from homology"/>
<dbReference type="EC" id="4.1.1.5" evidence="4 9"/>
<sequence length="255" mass="26701">MRRFLAAVLIVGMTSVTPAGAADLYQVSILDALLHGVYDGEISLGELGRQGDLGLGTINGLDGEMVAVDGKFYRVGTDGRAAPLPPETRTPFAMITPFTPTLSAPVPEGLDLAGLDAWLARTLPPANHVQAVRIDGRFAALKLRSVPRQTPPYPPLTAALAHQAIFEHREMDGTLLGFRFPAYAQGINATGTHFHFLDAERGQGGHVLGLVTGAGARAQIAVIDRLVVTLPGDAAFAAAPLGQERQGGANAVEGQ</sequence>
<dbReference type="PANTHER" id="PTHR35524">
    <property type="entry name" value="ALPHA-ACETOLACTATE DECARBOXYLASE"/>
    <property type="match status" value="1"/>
</dbReference>
<keyword evidence="8 9" id="KW-0456">Lyase</keyword>
<evidence type="ECO:0000256" key="6">
    <source>
        <dbReference type="ARBA" id="ARBA00022793"/>
    </source>
</evidence>
<keyword evidence="10" id="KW-0732">Signal</keyword>
<reference evidence="12" key="1">
    <citation type="journal article" date="2019" name="Int. J. Syst. Evol. Microbiol.">
        <title>The Global Catalogue of Microorganisms (GCM) 10K type strain sequencing project: providing services to taxonomists for standard genome sequencing and annotation.</title>
        <authorList>
            <consortium name="The Broad Institute Genomics Platform"/>
            <consortium name="The Broad Institute Genome Sequencing Center for Infectious Disease"/>
            <person name="Wu L."/>
            <person name="Ma J."/>
        </authorList>
    </citation>
    <scope>NUCLEOTIDE SEQUENCE [LARGE SCALE GENOMIC DNA]</scope>
    <source>
        <strain evidence="12">KCTC 15012</strain>
    </source>
</reference>
<keyword evidence="7 9" id="KW-0005">Acetoin biosynthesis</keyword>
<organism evidence="11 12">
    <name type="scientific">Phaeospirillum tilakii</name>
    <dbReference type="NCBI Taxonomy" id="741673"/>
    <lineage>
        <taxon>Bacteria</taxon>
        <taxon>Pseudomonadati</taxon>
        <taxon>Pseudomonadota</taxon>
        <taxon>Alphaproteobacteria</taxon>
        <taxon>Rhodospirillales</taxon>
        <taxon>Rhodospirillaceae</taxon>
        <taxon>Phaeospirillum</taxon>
    </lineage>
</organism>
<evidence type="ECO:0000256" key="5">
    <source>
        <dbReference type="ARBA" id="ARBA00020164"/>
    </source>
</evidence>
<dbReference type="CDD" id="cd17299">
    <property type="entry name" value="acetolactate_decarboxylase"/>
    <property type="match status" value="1"/>
</dbReference>
<evidence type="ECO:0000256" key="1">
    <source>
        <dbReference type="ARBA" id="ARBA00001784"/>
    </source>
</evidence>
<keyword evidence="12" id="KW-1185">Reference proteome</keyword>
<keyword evidence="6 9" id="KW-0210">Decarboxylase</keyword>
<dbReference type="Gene3D" id="3.30.1330.80">
    <property type="entry name" value="Hypothetical protein, similar to alpha- acetolactate decarboxylase, domain 2"/>
    <property type="match status" value="2"/>
</dbReference>
<dbReference type="EMBL" id="JBHUIY010000039">
    <property type="protein sequence ID" value="MFD2235210.1"/>
    <property type="molecule type" value="Genomic_DNA"/>
</dbReference>
<evidence type="ECO:0000256" key="7">
    <source>
        <dbReference type="ARBA" id="ARBA00023061"/>
    </source>
</evidence>
<dbReference type="PANTHER" id="PTHR35524:SF1">
    <property type="entry name" value="ALPHA-ACETOLACTATE DECARBOXYLASE"/>
    <property type="match status" value="1"/>
</dbReference>
<name>A0ABW5CGF2_9PROT</name>
<evidence type="ECO:0000256" key="8">
    <source>
        <dbReference type="ARBA" id="ARBA00023239"/>
    </source>
</evidence>
<dbReference type="InterPro" id="IPR005128">
    <property type="entry name" value="Acetolactate_a_deCO2ase"/>
</dbReference>
<dbReference type="PIRSF" id="PIRSF001332">
    <property type="entry name" value="Acetolac_decarb"/>
    <property type="match status" value="1"/>
</dbReference>
<evidence type="ECO:0000313" key="12">
    <source>
        <dbReference type="Proteomes" id="UP001597296"/>
    </source>
</evidence>
<evidence type="ECO:0000256" key="2">
    <source>
        <dbReference type="ARBA" id="ARBA00005170"/>
    </source>
</evidence>
<accession>A0ABW5CGF2</accession>
<comment type="pathway">
    <text evidence="2 9">Polyol metabolism; (R,R)-butane-2,3-diol biosynthesis; (R,R)-butane-2,3-diol from pyruvate: step 2/3.</text>
</comment>
<dbReference type="Pfam" id="PF03306">
    <property type="entry name" value="AAL_decarboxy"/>
    <property type="match status" value="1"/>
</dbReference>
<evidence type="ECO:0000256" key="10">
    <source>
        <dbReference type="SAM" id="SignalP"/>
    </source>
</evidence>
<evidence type="ECO:0000256" key="3">
    <source>
        <dbReference type="ARBA" id="ARBA00007106"/>
    </source>
</evidence>
<comment type="catalytic activity">
    <reaction evidence="1 9">
        <text>(2S)-2-acetolactate + H(+) = (R)-acetoin + CO2</text>
        <dbReference type="Rhea" id="RHEA:21580"/>
        <dbReference type="ChEBI" id="CHEBI:15378"/>
        <dbReference type="ChEBI" id="CHEBI:15686"/>
        <dbReference type="ChEBI" id="CHEBI:16526"/>
        <dbReference type="ChEBI" id="CHEBI:58476"/>
        <dbReference type="EC" id="4.1.1.5"/>
    </reaction>
</comment>
<comment type="similarity">
    <text evidence="3 9">Belongs to the alpha-acetolactate decarboxylase family.</text>
</comment>
<comment type="caution">
    <text evidence="11">The sequence shown here is derived from an EMBL/GenBank/DDBJ whole genome shotgun (WGS) entry which is preliminary data.</text>
</comment>
<dbReference type="GO" id="GO:0047605">
    <property type="term" value="F:acetolactate decarboxylase activity"/>
    <property type="evidence" value="ECO:0007669"/>
    <property type="project" value="UniProtKB-EC"/>
</dbReference>